<dbReference type="Pfam" id="PF12804">
    <property type="entry name" value="NTP_transf_3"/>
    <property type="match status" value="1"/>
</dbReference>
<evidence type="ECO:0000256" key="3">
    <source>
        <dbReference type="ARBA" id="ARBA00022679"/>
    </source>
</evidence>
<evidence type="ECO:0000256" key="2">
    <source>
        <dbReference type="ARBA" id="ARBA00007947"/>
    </source>
</evidence>
<dbReference type="GO" id="GO:0019134">
    <property type="term" value="F:glucosamine-1-phosphate N-acetyltransferase activity"/>
    <property type="evidence" value="ECO:0007669"/>
    <property type="project" value="UniProtKB-EC"/>
</dbReference>
<evidence type="ECO:0000256" key="4">
    <source>
        <dbReference type="ARBA" id="ARBA00022695"/>
    </source>
</evidence>
<keyword evidence="5" id="KW-0012">Acyltransferase</keyword>
<comment type="caution">
    <text evidence="10">The sequence shown here is derived from an EMBL/GenBank/DDBJ whole genome shotgun (WGS) entry which is preliminary data.</text>
</comment>
<dbReference type="SUPFAM" id="SSF53448">
    <property type="entry name" value="Nucleotide-diphospho-sugar transferases"/>
    <property type="match status" value="1"/>
</dbReference>
<evidence type="ECO:0000259" key="9">
    <source>
        <dbReference type="Pfam" id="PF12804"/>
    </source>
</evidence>
<evidence type="ECO:0000256" key="8">
    <source>
        <dbReference type="ARBA" id="ARBA00049628"/>
    </source>
</evidence>
<protein>
    <recommendedName>
        <fullName evidence="9">MobA-like NTP transferase domain-containing protein</fullName>
    </recommendedName>
</protein>
<keyword evidence="4" id="KW-0548">Nucleotidyltransferase</keyword>
<evidence type="ECO:0000256" key="7">
    <source>
        <dbReference type="ARBA" id="ARBA00048493"/>
    </source>
</evidence>
<evidence type="ECO:0000313" key="10">
    <source>
        <dbReference type="EMBL" id="OGY47902.1"/>
    </source>
</evidence>
<dbReference type="GO" id="GO:0003977">
    <property type="term" value="F:UDP-N-acetylglucosamine diphosphorylase activity"/>
    <property type="evidence" value="ECO:0007669"/>
    <property type="project" value="UniProtKB-EC"/>
</dbReference>
<organism evidence="10 11">
    <name type="scientific">Candidatus Buchananbacteria bacterium RIFCSPHIGHO2_02_FULL_38_8</name>
    <dbReference type="NCBI Taxonomy" id="1797538"/>
    <lineage>
        <taxon>Bacteria</taxon>
        <taxon>Candidatus Buchananiibacteriota</taxon>
    </lineage>
</organism>
<feature type="domain" description="MobA-like NTP transferase" evidence="9">
    <location>
        <begin position="7"/>
        <end position="127"/>
    </location>
</feature>
<comment type="function">
    <text evidence="8">Catalyzes the last two sequential reactions in the de novo biosynthetic pathway for UDP-N-acetylglucosamine (UDP-GlcNAc). The C-terminal domain catalyzes the transfer of acetyl group from acetyl coenzyme A to glucosamine-1-phosphate (GlcN-1-P) to produce N-acetylglucosamine-1-phosphate (GlcNAc-1-P), which is converted into UDP-GlcNAc by the transfer of uridine 5-monophosphate (from uridine 5-triphosphate), a reaction catalyzed by the N-terminal domain.</text>
</comment>
<comment type="catalytic activity">
    <reaction evidence="6">
        <text>alpha-D-glucosamine 1-phosphate + acetyl-CoA = N-acetyl-alpha-D-glucosamine 1-phosphate + CoA + H(+)</text>
        <dbReference type="Rhea" id="RHEA:13725"/>
        <dbReference type="ChEBI" id="CHEBI:15378"/>
        <dbReference type="ChEBI" id="CHEBI:57287"/>
        <dbReference type="ChEBI" id="CHEBI:57288"/>
        <dbReference type="ChEBI" id="CHEBI:57776"/>
        <dbReference type="ChEBI" id="CHEBI:58516"/>
        <dbReference type="EC" id="2.3.1.157"/>
    </reaction>
</comment>
<comment type="catalytic activity">
    <reaction evidence="7">
        <text>N-acetyl-alpha-D-glucosamine 1-phosphate + UTP + H(+) = UDP-N-acetyl-alpha-D-glucosamine + diphosphate</text>
        <dbReference type="Rhea" id="RHEA:13509"/>
        <dbReference type="ChEBI" id="CHEBI:15378"/>
        <dbReference type="ChEBI" id="CHEBI:33019"/>
        <dbReference type="ChEBI" id="CHEBI:46398"/>
        <dbReference type="ChEBI" id="CHEBI:57705"/>
        <dbReference type="ChEBI" id="CHEBI:57776"/>
        <dbReference type="EC" id="2.7.7.23"/>
    </reaction>
</comment>
<reference evidence="10 11" key="1">
    <citation type="journal article" date="2016" name="Nat. Commun.">
        <title>Thousands of microbial genomes shed light on interconnected biogeochemical processes in an aquifer system.</title>
        <authorList>
            <person name="Anantharaman K."/>
            <person name="Brown C.T."/>
            <person name="Hug L.A."/>
            <person name="Sharon I."/>
            <person name="Castelle C.J."/>
            <person name="Probst A.J."/>
            <person name="Thomas B.C."/>
            <person name="Singh A."/>
            <person name="Wilkins M.J."/>
            <person name="Karaoz U."/>
            <person name="Brodie E.L."/>
            <person name="Williams K.H."/>
            <person name="Hubbard S.S."/>
            <person name="Banfield J.F."/>
        </authorList>
    </citation>
    <scope>NUCLEOTIDE SEQUENCE [LARGE SCALE GENOMIC DNA]</scope>
</reference>
<dbReference type="InterPro" id="IPR025877">
    <property type="entry name" value="MobA-like_NTP_Trfase"/>
</dbReference>
<dbReference type="CDD" id="cd02540">
    <property type="entry name" value="GT2_GlmU_N_bac"/>
    <property type="match status" value="1"/>
</dbReference>
<proteinExistence type="inferred from homology"/>
<dbReference type="Proteomes" id="UP000178747">
    <property type="component" value="Unassembled WGS sequence"/>
</dbReference>
<comment type="similarity">
    <text evidence="1">In the C-terminal section; belongs to the transferase hexapeptide repeat family.</text>
</comment>
<evidence type="ECO:0000256" key="6">
    <source>
        <dbReference type="ARBA" id="ARBA00048247"/>
    </source>
</evidence>
<dbReference type="AlphaFoldDB" id="A0A1G1Y6E2"/>
<evidence type="ECO:0000256" key="1">
    <source>
        <dbReference type="ARBA" id="ARBA00007707"/>
    </source>
</evidence>
<keyword evidence="3" id="KW-0808">Transferase</keyword>
<dbReference type="InterPro" id="IPR029044">
    <property type="entry name" value="Nucleotide-diphossugar_trans"/>
</dbReference>
<dbReference type="PANTHER" id="PTHR43584">
    <property type="entry name" value="NUCLEOTIDYL TRANSFERASE"/>
    <property type="match status" value="1"/>
</dbReference>
<accession>A0A1G1Y6E2</accession>
<dbReference type="InterPro" id="IPR050065">
    <property type="entry name" value="GlmU-like"/>
</dbReference>
<name>A0A1G1Y6E2_9BACT</name>
<dbReference type="EMBL" id="MHIH01000008">
    <property type="protein sequence ID" value="OGY47902.1"/>
    <property type="molecule type" value="Genomic_DNA"/>
</dbReference>
<evidence type="ECO:0000256" key="5">
    <source>
        <dbReference type="ARBA" id="ARBA00023315"/>
    </source>
</evidence>
<evidence type="ECO:0000313" key="11">
    <source>
        <dbReference type="Proteomes" id="UP000178747"/>
    </source>
</evidence>
<gene>
    <name evidence="10" type="ORF">A3J62_00795</name>
</gene>
<comment type="similarity">
    <text evidence="2">In the N-terminal section; belongs to the N-acetylglucosamine-1-phosphate uridyltransferase family.</text>
</comment>
<dbReference type="Gene3D" id="3.90.550.10">
    <property type="entry name" value="Spore Coat Polysaccharide Biosynthesis Protein SpsA, Chain A"/>
    <property type="match status" value="1"/>
</dbReference>
<dbReference type="PANTHER" id="PTHR43584:SF3">
    <property type="entry name" value="BIFUNCTIONAL PROTEIN GLMU"/>
    <property type="match status" value="1"/>
</dbReference>
<sequence>MSNQVQVIILAAGQGKRMENKKLPKVLIPLNGKPIISHLLEAVKESGVCDKPLIVVGQRAAEVKSALGSNYLYVFQEKQLGTGHAVASTQKVLNKKAENIMVLYGDHPFINAQTIRNLAQTHFRSNKVLTMATVKVDNFDDWRNSFWGFGRIIRDSSGKVCGIIEHKDATKKQFAIKEVNPAYFCFKADWLWENLWQLKKDNIQDEYYLTDLVGMACQQGHEIATIEIEPKEALGINTVEQLELVSKLAK</sequence>